<evidence type="ECO:0000313" key="2">
    <source>
        <dbReference type="Proteomes" id="UP001066276"/>
    </source>
</evidence>
<gene>
    <name evidence="1" type="ORF">NDU88_004415</name>
</gene>
<sequence length="107" mass="11741">MQAALPPHPGPCVLQCLRATGSALEEADKHPCYDPCLQPRFGSLKPHRAMFRGPQTFACLPRAAPATLLIQCNAEFFASSIRPSNCSLLVDIELAKRVFTEILNTVY</sequence>
<evidence type="ECO:0000313" key="1">
    <source>
        <dbReference type="EMBL" id="KAJ1172570.1"/>
    </source>
</evidence>
<organism evidence="1 2">
    <name type="scientific">Pleurodeles waltl</name>
    <name type="common">Iberian ribbed newt</name>
    <dbReference type="NCBI Taxonomy" id="8319"/>
    <lineage>
        <taxon>Eukaryota</taxon>
        <taxon>Metazoa</taxon>
        <taxon>Chordata</taxon>
        <taxon>Craniata</taxon>
        <taxon>Vertebrata</taxon>
        <taxon>Euteleostomi</taxon>
        <taxon>Amphibia</taxon>
        <taxon>Batrachia</taxon>
        <taxon>Caudata</taxon>
        <taxon>Salamandroidea</taxon>
        <taxon>Salamandridae</taxon>
        <taxon>Pleurodelinae</taxon>
        <taxon>Pleurodeles</taxon>
    </lineage>
</organism>
<dbReference type="Proteomes" id="UP001066276">
    <property type="component" value="Chromosome 4_1"/>
</dbReference>
<accession>A0AAV7T7B8</accession>
<reference evidence="1" key="1">
    <citation type="journal article" date="2022" name="bioRxiv">
        <title>Sequencing and chromosome-scale assembly of the giantPleurodeles waltlgenome.</title>
        <authorList>
            <person name="Brown T."/>
            <person name="Elewa A."/>
            <person name="Iarovenko S."/>
            <person name="Subramanian E."/>
            <person name="Araus A.J."/>
            <person name="Petzold A."/>
            <person name="Susuki M."/>
            <person name="Suzuki K.-i.T."/>
            <person name="Hayashi T."/>
            <person name="Toyoda A."/>
            <person name="Oliveira C."/>
            <person name="Osipova E."/>
            <person name="Leigh N.D."/>
            <person name="Simon A."/>
            <person name="Yun M.H."/>
        </authorList>
    </citation>
    <scope>NUCLEOTIDE SEQUENCE</scope>
    <source>
        <strain evidence="1">20211129_DDA</strain>
        <tissue evidence="1">Liver</tissue>
    </source>
</reference>
<proteinExistence type="predicted"/>
<name>A0AAV7T7B8_PLEWA</name>
<dbReference type="AlphaFoldDB" id="A0AAV7T7B8"/>
<keyword evidence="2" id="KW-1185">Reference proteome</keyword>
<comment type="caution">
    <text evidence="1">The sequence shown here is derived from an EMBL/GenBank/DDBJ whole genome shotgun (WGS) entry which is preliminary data.</text>
</comment>
<dbReference type="EMBL" id="JANPWB010000007">
    <property type="protein sequence ID" value="KAJ1172570.1"/>
    <property type="molecule type" value="Genomic_DNA"/>
</dbReference>
<protein>
    <submittedName>
        <fullName evidence="1">Uncharacterized protein</fullName>
    </submittedName>
</protein>